<dbReference type="PATRIC" id="fig|348824.6.peg.6729"/>
<dbReference type="Proteomes" id="UP000019443">
    <property type="component" value="Plasmid pLPU83d"/>
</dbReference>
<keyword evidence="2" id="KW-1185">Reference proteome</keyword>
<proteinExistence type="predicted"/>
<dbReference type="EMBL" id="HG916855">
    <property type="protein sequence ID" value="CDM62409.1"/>
    <property type="molecule type" value="Genomic_DNA"/>
</dbReference>
<organism evidence="1 2">
    <name type="scientific">Rhizobium favelukesii</name>
    <dbReference type="NCBI Taxonomy" id="348824"/>
    <lineage>
        <taxon>Bacteria</taxon>
        <taxon>Pseudomonadati</taxon>
        <taxon>Pseudomonadota</taxon>
        <taxon>Alphaproteobacteria</taxon>
        <taxon>Hyphomicrobiales</taxon>
        <taxon>Rhizobiaceae</taxon>
        <taxon>Rhizobium/Agrobacterium group</taxon>
        <taxon>Rhizobium</taxon>
    </lineage>
</organism>
<name>W6RNT5_9HYPH</name>
<dbReference type="KEGG" id="rhl:LPU83_pLPU83d_1039"/>
<evidence type="ECO:0000313" key="2">
    <source>
        <dbReference type="Proteomes" id="UP000019443"/>
    </source>
</evidence>
<protein>
    <recommendedName>
        <fullName evidence="3">Phosphate transport system regulatory protein PhoU</fullName>
    </recommendedName>
</protein>
<accession>W6RNT5</accession>
<geneLocation type="plasmid" evidence="1 2">
    <name>pLPU83d</name>
</geneLocation>
<dbReference type="AlphaFoldDB" id="W6RNT5"/>
<sequence>MLDVIIRNSLDIVARTERLIEKAKRLIATGRLDDVEAYRIHTELERLTDLVFIMDDAARLLRRMFELRPEMAHGYTVHATLQ</sequence>
<dbReference type="HOGENOM" id="CLU_2555899_0_0_5"/>
<evidence type="ECO:0008006" key="3">
    <source>
        <dbReference type="Google" id="ProtNLM"/>
    </source>
</evidence>
<dbReference type="RefSeq" id="WP_024316302.1">
    <property type="nucleotide sequence ID" value="NZ_ATTO01000032.1"/>
</dbReference>
<keyword evidence="1" id="KW-0614">Plasmid</keyword>
<gene>
    <name evidence="1" type="ORF">LPU83_pLPU83d_1039</name>
</gene>
<reference evidence="1" key="1">
    <citation type="submission" date="2013-11" db="EMBL/GenBank/DDBJ databases">
        <title>Draft genome sequence of the broad-host-range Rhizobium sp. LPU83 strain, a member of the low-genetic diversity Oregon-like Rhizobium sp. group.</title>
        <authorList>
            <person name="Wibberg D."/>
            <person name="Puehler A."/>
            <person name="Schlueter A."/>
        </authorList>
    </citation>
    <scope>NUCLEOTIDE SEQUENCE [LARGE SCALE GENOMIC DNA]</scope>
    <source>
        <strain evidence="1">LPU83</strain>
        <plasmid evidence="1">pLPU83d</plasmid>
    </source>
</reference>
<evidence type="ECO:0000313" key="1">
    <source>
        <dbReference type="EMBL" id="CDM62409.1"/>
    </source>
</evidence>